<sequence length="136" mass="15488">MFVEAAMNYFLLDQDGKYAVRLRMGCTAGVSGIRECHQSPLRLGCKYELCGGTNSPPPFSSELSTGEDERTRPTRRAENIKRHIAIAAGCTFDEDLDPGLCEYRQGQDDDFDWQLIRTFNWPHPTPDLLRELIMIM</sequence>
<evidence type="ECO:0000313" key="2">
    <source>
        <dbReference type="Proteomes" id="UP001057452"/>
    </source>
</evidence>
<evidence type="ECO:0000313" key="1">
    <source>
        <dbReference type="EMBL" id="KAI4817966.1"/>
    </source>
</evidence>
<protein>
    <submittedName>
        <fullName evidence="1">Uncharacterized protein</fullName>
    </submittedName>
</protein>
<accession>A0ACB9WVG4</accession>
<reference evidence="1" key="1">
    <citation type="submission" date="2022-05" db="EMBL/GenBank/DDBJ databases">
        <title>Chromosome-level genome of Chaenocephalus aceratus.</title>
        <authorList>
            <person name="Park H."/>
        </authorList>
    </citation>
    <scope>NUCLEOTIDE SEQUENCE</scope>
    <source>
        <strain evidence="1">KU_202001</strain>
    </source>
</reference>
<comment type="caution">
    <text evidence="1">The sequence shown here is derived from an EMBL/GenBank/DDBJ whole genome shotgun (WGS) entry which is preliminary data.</text>
</comment>
<organism evidence="1 2">
    <name type="scientific">Chaenocephalus aceratus</name>
    <name type="common">Blackfin icefish</name>
    <name type="synonym">Chaenichthys aceratus</name>
    <dbReference type="NCBI Taxonomy" id="36190"/>
    <lineage>
        <taxon>Eukaryota</taxon>
        <taxon>Metazoa</taxon>
        <taxon>Chordata</taxon>
        <taxon>Craniata</taxon>
        <taxon>Vertebrata</taxon>
        <taxon>Euteleostomi</taxon>
        <taxon>Actinopterygii</taxon>
        <taxon>Neopterygii</taxon>
        <taxon>Teleostei</taxon>
        <taxon>Neoteleostei</taxon>
        <taxon>Acanthomorphata</taxon>
        <taxon>Eupercaria</taxon>
        <taxon>Perciformes</taxon>
        <taxon>Notothenioidei</taxon>
        <taxon>Channichthyidae</taxon>
        <taxon>Chaenocephalus</taxon>
    </lineage>
</organism>
<proteinExistence type="predicted"/>
<dbReference type="Proteomes" id="UP001057452">
    <property type="component" value="Chromosome 11"/>
</dbReference>
<name>A0ACB9WVG4_CHAAC</name>
<keyword evidence="2" id="KW-1185">Reference proteome</keyword>
<gene>
    <name evidence="1" type="ORF">KUCAC02_011335</name>
</gene>
<dbReference type="EMBL" id="CM043795">
    <property type="protein sequence ID" value="KAI4817966.1"/>
    <property type="molecule type" value="Genomic_DNA"/>
</dbReference>